<keyword evidence="3 5" id="KW-1133">Transmembrane helix</keyword>
<evidence type="ECO:0000256" key="3">
    <source>
        <dbReference type="ARBA" id="ARBA00022989"/>
    </source>
</evidence>
<organism evidence="7 8">
    <name type="scientific">Winogradskya humida</name>
    <dbReference type="NCBI Taxonomy" id="113566"/>
    <lineage>
        <taxon>Bacteria</taxon>
        <taxon>Bacillati</taxon>
        <taxon>Actinomycetota</taxon>
        <taxon>Actinomycetes</taxon>
        <taxon>Micromonosporales</taxon>
        <taxon>Micromonosporaceae</taxon>
        <taxon>Winogradskya</taxon>
    </lineage>
</organism>
<evidence type="ECO:0000256" key="1">
    <source>
        <dbReference type="ARBA" id="ARBA00004141"/>
    </source>
</evidence>
<evidence type="ECO:0000256" key="2">
    <source>
        <dbReference type="ARBA" id="ARBA00022692"/>
    </source>
</evidence>
<evidence type="ECO:0000256" key="5">
    <source>
        <dbReference type="SAM" id="Phobius"/>
    </source>
</evidence>
<gene>
    <name evidence="7" type="ORF">Ahu01nite_017410</name>
</gene>
<protein>
    <recommendedName>
        <fullName evidence="6">Integral membrane bound transporter domain-containing protein</fullName>
    </recommendedName>
</protein>
<evidence type="ECO:0000256" key="4">
    <source>
        <dbReference type="ARBA" id="ARBA00023136"/>
    </source>
</evidence>
<evidence type="ECO:0000313" key="7">
    <source>
        <dbReference type="EMBL" id="GIE18639.1"/>
    </source>
</evidence>
<comment type="caution">
    <text evidence="7">The sequence shown here is derived from an EMBL/GenBank/DDBJ whole genome shotgun (WGS) entry which is preliminary data.</text>
</comment>
<feature type="transmembrane region" description="Helical" evidence="5">
    <location>
        <begin position="87"/>
        <end position="108"/>
    </location>
</feature>
<keyword evidence="2 5" id="KW-0812">Transmembrane</keyword>
<accession>A0ABQ3ZJ73</accession>
<dbReference type="InterPro" id="IPR049453">
    <property type="entry name" value="Memb_transporter_dom"/>
</dbReference>
<comment type="subcellular location">
    <subcellularLocation>
        <location evidence="1">Membrane</location>
        <topology evidence="1">Multi-pass membrane protein</topology>
    </subcellularLocation>
</comment>
<dbReference type="Proteomes" id="UP000603200">
    <property type="component" value="Unassembled WGS sequence"/>
</dbReference>
<name>A0ABQ3ZJ73_9ACTN</name>
<reference evidence="7 8" key="1">
    <citation type="submission" date="2021-01" db="EMBL/GenBank/DDBJ databases">
        <title>Whole genome shotgun sequence of Actinoplanes humidus NBRC 14915.</title>
        <authorList>
            <person name="Komaki H."/>
            <person name="Tamura T."/>
        </authorList>
    </citation>
    <scope>NUCLEOTIDE SEQUENCE [LARGE SCALE GENOMIC DNA]</scope>
    <source>
        <strain evidence="7 8">NBRC 14915</strain>
    </source>
</reference>
<dbReference type="Pfam" id="PF13515">
    <property type="entry name" value="FUSC_2"/>
    <property type="match status" value="1"/>
</dbReference>
<proteinExistence type="predicted"/>
<evidence type="ECO:0000313" key="8">
    <source>
        <dbReference type="Proteomes" id="UP000603200"/>
    </source>
</evidence>
<dbReference type="EMBL" id="BOMN01000022">
    <property type="protein sequence ID" value="GIE18639.1"/>
    <property type="molecule type" value="Genomic_DNA"/>
</dbReference>
<feature type="transmembrane region" description="Helical" evidence="5">
    <location>
        <begin position="21"/>
        <end position="51"/>
    </location>
</feature>
<evidence type="ECO:0000259" key="6">
    <source>
        <dbReference type="Pfam" id="PF13515"/>
    </source>
</evidence>
<keyword evidence="4 5" id="KW-0472">Membrane</keyword>
<sequence>MPQRQPPRPGRDLLRHSVRSTPLGGPLLLAALRVAVGALAAGSVAGALAHITGLGHAYWAAVSAVAVLQSTNLLVTVHRGVQRAAGTVAGLLVAVAVLAVPGGTWPLVALTACTRTTDELTAAPTRELARRLAVNLMVLREAYEIASGEPALPPGTTELVLATERRARSALATAT</sequence>
<dbReference type="RefSeq" id="WP_203835898.1">
    <property type="nucleotide sequence ID" value="NZ_BAAATV010000003.1"/>
</dbReference>
<feature type="domain" description="Integral membrane bound transporter" evidence="6">
    <location>
        <begin position="45"/>
        <end position="114"/>
    </location>
</feature>
<keyword evidence="8" id="KW-1185">Reference proteome</keyword>
<feature type="transmembrane region" description="Helical" evidence="5">
    <location>
        <begin position="57"/>
        <end position="75"/>
    </location>
</feature>